<dbReference type="AlphaFoldDB" id="A0A7H0VFQ1"/>
<evidence type="ECO:0000313" key="1">
    <source>
        <dbReference type="EMBL" id="QNR24549.1"/>
    </source>
</evidence>
<evidence type="ECO:0000313" key="2">
    <source>
        <dbReference type="Proteomes" id="UP000516305"/>
    </source>
</evidence>
<accession>A0A7H0VFQ1</accession>
<dbReference type="KEGG" id="chyd:H4K34_01530"/>
<dbReference type="EMBL" id="CP060139">
    <property type="protein sequence ID" value="QNR24549.1"/>
    <property type="molecule type" value="Genomic_DNA"/>
</dbReference>
<dbReference type="RefSeq" id="WP_210759075.1">
    <property type="nucleotide sequence ID" value="NZ_CP060139.1"/>
</dbReference>
<sequence>MTKENTKLPEGVITEEEAVNRTTAWREGFLGQTLNIRAFNIPKSDLVGLLSEDGVASVRAYLGYNANNPNNKFNLLLVGVDSNGDDMINYDNGNYIYDFTTPCPAMCDQYSPLNNDTSPD</sequence>
<name>A0A7H0VFQ1_9FLAO</name>
<keyword evidence="2" id="KW-1185">Reference proteome</keyword>
<protein>
    <submittedName>
        <fullName evidence="1">Uncharacterized protein</fullName>
    </submittedName>
</protein>
<proteinExistence type="predicted"/>
<reference evidence="1 2" key="1">
    <citation type="submission" date="2020-08" db="EMBL/GenBank/DDBJ databases">
        <title>Croceimicrobium hydrocarbonivorans gen. nov., sp. nov., a novel marine bacterium isolated from a bacterial consortium that degrades polyethylene terephthalate.</title>
        <authorList>
            <person name="Liu R."/>
        </authorList>
    </citation>
    <scope>NUCLEOTIDE SEQUENCE [LARGE SCALE GENOMIC DNA]</scope>
    <source>
        <strain evidence="1 2">A20-9</strain>
    </source>
</reference>
<dbReference type="Proteomes" id="UP000516305">
    <property type="component" value="Chromosome"/>
</dbReference>
<gene>
    <name evidence="1" type="ORF">H4K34_01530</name>
</gene>
<organism evidence="1 2">
    <name type="scientific">Croceimicrobium hydrocarbonivorans</name>
    <dbReference type="NCBI Taxonomy" id="2761580"/>
    <lineage>
        <taxon>Bacteria</taxon>
        <taxon>Pseudomonadati</taxon>
        <taxon>Bacteroidota</taxon>
        <taxon>Flavobacteriia</taxon>
        <taxon>Flavobacteriales</taxon>
        <taxon>Owenweeksiaceae</taxon>
        <taxon>Croceimicrobium</taxon>
    </lineage>
</organism>